<dbReference type="GO" id="GO:0032981">
    <property type="term" value="P:mitochondrial respiratory chain complex I assembly"/>
    <property type="evidence" value="ECO:0007669"/>
    <property type="project" value="TreeGrafter"/>
</dbReference>
<evidence type="ECO:0000256" key="9">
    <source>
        <dbReference type="ARBA" id="ARBA00023284"/>
    </source>
</evidence>
<feature type="compositionally biased region" description="Basic and acidic residues" evidence="11">
    <location>
        <begin position="83"/>
        <end position="92"/>
    </location>
</feature>
<evidence type="ECO:0000256" key="3">
    <source>
        <dbReference type="ARBA" id="ARBA00011935"/>
    </source>
</evidence>
<evidence type="ECO:0000256" key="2">
    <source>
        <dbReference type="ARBA" id="ARBA00005891"/>
    </source>
</evidence>
<organism evidence="13 14">
    <name type="scientific">Malus domestica</name>
    <name type="common">Apple</name>
    <name type="synonym">Pyrus malus</name>
    <dbReference type="NCBI Taxonomy" id="3750"/>
    <lineage>
        <taxon>Eukaryota</taxon>
        <taxon>Viridiplantae</taxon>
        <taxon>Streptophyta</taxon>
        <taxon>Embryophyta</taxon>
        <taxon>Tracheophyta</taxon>
        <taxon>Spermatophyta</taxon>
        <taxon>Magnoliopsida</taxon>
        <taxon>eudicotyledons</taxon>
        <taxon>Gunneridae</taxon>
        <taxon>Pentapetalae</taxon>
        <taxon>rosids</taxon>
        <taxon>fabids</taxon>
        <taxon>Rosales</taxon>
        <taxon>Rosaceae</taxon>
        <taxon>Amygdaloideae</taxon>
        <taxon>Maleae</taxon>
        <taxon>Malus</taxon>
    </lineage>
</organism>
<keyword evidence="6" id="KW-0249">Electron transport</keyword>
<evidence type="ECO:0000313" key="13">
    <source>
        <dbReference type="EMBL" id="RXH89502.1"/>
    </source>
</evidence>
<evidence type="ECO:0000256" key="11">
    <source>
        <dbReference type="SAM" id="MobiDB-lite"/>
    </source>
</evidence>
<dbReference type="EC" id="2.1.1.320" evidence="3"/>
<keyword evidence="7" id="KW-0496">Mitochondrion</keyword>
<evidence type="ECO:0000259" key="12">
    <source>
        <dbReference type="PROSITE" id="PS51352"/>
    </source>
</evidence>
<dbReference type="SUPFAM" id="SSF53335">
    <property type="entry name" value="S-adenosyl-L-methionine-dependent methyltransferases"/>
    <property type="match status" value="2"/>
</dbReference>
<dbReference type="PANTHER" id="PTHR12049:SF7">
    <property type="entry name" value="PROTEIN ARGININE METHYLTRANSFERASE NDUFAF7, MITOCHONDRIAL"/>
    <property type="match status" value="1"/>
</dbReference>
<keyword evidence="14" id="KW-1185">Reference proteome</keyword>
<evidence type="ECO:0000256" key="7">
    <source>
        <dbReference type="ARBA" id="ARBA00023128"/>
    </source>
</evidence>
<dbReference type="STRING" id="3750.A0A498J6P2"/>
<dbReference type="SUPFAM" id="SSF52833">
    <property type="entry name" value="Thioredoxin-like"/>
    <property type="match status" value="1"/>
</dbReference>
<comment type="catalytic activity">
    <reaction evidence="10">
        <text>L-arginyl-[protein] + 2 S-adenosyl-L-methionine = N(omega),N(omega)'-dimethyl-L-arginyl-[protein] + 2 S-adenosyl-L-homocysteine + 2 H(+)</text>
        <dbReference type="Rhea" id="RHEA:48108"/>
        <dbReference type="Rhea" id="RHEA-COMP:10532"/>
        <dbReference type="Rhea" id="RHEA-COMP:11992"/>
        <dbReference type="ChEBI" id="CHEBI:15378"/>
        <dbReference type="ChEBI" id="CHEBI:29965"/>
        <dbReference type="ChEBI" id="CHEBI:57856"/>
        <dbReference type="ChEBI" id="CHEBI:59789"/>
        <dbReference type="ChEBI" id="CHEBI:88221"/>
        <dbReference type="EC" id="2.1.1.320"/>
    </reaction>
</comment>
<dbReference type="InterPro" id="IPR017937">
    <property type="entry name" value="Thioredoxin_CS"/>
</dbReference>
<feature type="region of interest" description="Disordered" evidence="11">
    <location>
        <begin position="47"/>
        <end position="92"/>
    </location>
</feature>
<evidence type="ECO:0000256" key="4">
    <source>
        <dbReference type="ARBA" id="ARBA00022603"/>
    </source>
</evidence>
<evidence type="ECO:0000313" key="14">
    <source>
        <dbReference type="Proteomes" id="UP000290289"/>
    </source>
</evidence>
<dbReference type="InterPro" id="IPR013766">
    <property type="entry name" value="Thioredoxin_domain"/>
</dbReference>
<keyword evidence="5" id="KW-0808">Transferase</keyword>
<dbReference type="InterPro" id="IPR029063">
    <property type="entry name" value="SAM-dependent_MTases_sf"/>
</dbReference>
<dbReference type="EMBL" id="RDQH01000335">
    <property type="protein sequence ID" value="RXH89502.1"/>
    <property type="molecule type" value="Genomic_DNA"/>
</dbReference>
<dbReference type="CDD" id="cd02947">
    <property type="entry name" value="TRX_family"/>
    <property type="match status" value="1"/>
</dbReference>
<dbReference type="Pfam" id="PF02636">
    <property type="entry name" value="Methyltransf_28"/>
    <property type="match status" value="3"/>
</dbReference>
<keyword evidence="8" id="KW-1015">Disulfide bond</keyword>
<keyword evidence="9" id="KW-0676">Redox-active center</keyword>
<comment type="subcellular location">
    <subcellularLocation>
        <location evidence="1">Mitochondrion</location>
    </subcellularLocation>
</comment>
<dbReference type="InterPro" id="IPR003788">
    <property type="entry name" value="NDUFAF7"/>
</dbReference>
<reference evidence="13 14" key="1">
    <citation type="submission" date="2018-10" db="EMBL/GenBank/DDBJ databases">
        <title>A high-quality apple genome assembly.</title>
        <authorList>
            <person name="Hu J."/>
        </authorList>
    </citation>
    <scope>NUCLEOTIDE SEQUENCE [LARGE SCALE GENOMIC DNA]</scope>
    <source>
        <strain evidence="14">cv. HFTH1</strain>
        <tissue evidence="13">Young leaf</tissue>
    </source>
</reference>
<evidence type="ECO:0000256" key="8">
    <source>
        <dbReference type="ARBA" id="ARBA00023157"/>
    </source>
</evidence>
<dbReference type="GO" id="GO:0032259">
    <property type="term" value="P:methylation"/>
    <property type="evidence" value="ECO:0007669"/>
    <property type="project" value="UniProtKB-KW"/>
</dbReference>
<feature type="compositionally biased region" description="Polar residues" evidence="11">
    <location>
        <begin position="61"/>
        <end position="71"/>
    </location>
</feature>
<comment type="similarity">
    <text evidence="2">Belongs to the NDUFAF7 family.</text>
</comment>
<accession>A0A498J6P2</accession>
<dbReference type="Pfam" id="PF00085">
    <property type="entry name" value="Thioredoxin"/>
    <property type="match status" value="1"/>
</dbReference>
<protein>
    <recommendedName>
        <fullName evidence="3">type II protein arginine methyltransferase</fullName>
        <ecNumber evidence="3">2.1.1.320</ecNumber>
    </recommendedName>
</protein>
<gene>
    <name evidence="13" type="ORF">DVH24_031859</name>
</gene>
<evidence type="ECO:0000256" key="5">
    <source>
        <dbReference type="ARBA" id="ARBA00022679"/>
    </source>
</evidence>
<sequence length="696" mass="76839">MLRRFLLQASAARRRLPNSHFPSPCSAPLVPNRSVWSTSYSSSSSQIPHSPFVEQLEDNPDQTATQPTTSIDVDRSGLYNPPEHSHEPTSDSELVKHLKGIIKFRGGPISVAEYMEEVLTNPKAGFYMNRDVFGAGGDFITSPEVSQMFGEMVGVWAMSLWEQMGQPDKVNLVELGPGRGTLMADLLRGASKFKNFTKSLHVHMVECSPALQKLQYQKLECADEEVSDGKRTISALAKTPVSWHATLEDVPTGLPSIIIAHEFYDALPVHQFQKAARGWAIRKHKFVDILDDPGSADLSAYVDFASIRHSAEEFQTTPATLYLAKRCKWAGNEEIAKLQHIEVCPKAMELTQTIAERIASDGGGALIIDYGLNGVVSDSLQAIRKHKFVDILDDPGSADLSAYVDFASIRHSAEEISGEISVHGPITQSQFLGSLGINFRAEALTQKCTEEQFESLRNGYWQLVGEGEAPFWEGPDEKAPIGMGTRYLAMAIVNKKQGVPIDRERERERMGALLSSLMGAGGAPADDSAWEESGVTSFHSSERWQLHLKTHEESSQLLVVDFSASWCGPCRFIEPAIRAMAAKFTDVQFAKIDVDELSKVAQEFGVQAMPTFVLLKKGKEVDRVIGAKKDELEKKVEKHRSTIKGNRIHNSPRPRDSETRTVFFSLTADSTALSGCAIPSASINIHKYVISYNLVM</sequence>
<evidence type="ECO:0000256" key="1">
    <source>
        <dbReference type="ARBA" id="ARBA00004173"/>
    </source>
</evidence>
<dbReference type="PRINTS" id="PR00421">
    <property type="entry name" value="THIOREDOXIN"/>
</dbReference>
<dbReference type="Gene3D" id="3.40.50.12710">
    <property type="match status" value="2"/>
</dbReference>
<name>A0A498J6P2_MALDO</name>
<feature type="domain" description="Thioredoxin" evidence="12">
    <location>
        <begin position="517"/>
        <end position="641"/>
    </location>
</feature>
<dbReference type="AlphaFoldDB" id="A0A498J6P2"/>
<dbReference type="Proteomes" id="UP000290289">
    <property type="component" value="Chromosome 9"/>
</dbReference>
<comment type="caution">
    <text evidence="13">The sequence shown here is derived from an EMBL/GenBank/DDBJ whole genome shotgun (WGS) entry which is preliminary data.</text>
</comment>
<dbReference type="PANTHER" id="PTHR12049">
    <property type="entry name" value="PROTEIN ARGININE METHYLTRANSFERASE NDUFAF7, MITOCHONDRIAL"/>
    <property type="match status" value="1"/>
</dbReference>
<keyword evidence="6" id="KW-0813">Transport</keyword>
<evidence type="ECO:0000256" key="10">
    <source>
        <dbReference type="ARBA" id="ARBA00048612"/>
    </source>
</evidence>
<dbReference type="FunFam" id="3.40.30.10:FF:000245">
    <property type="entry name" value="Thioredoxin"/>
    <property type="match status" value="1"/>
</dbReference>
<dbReference type="PROSITE" id="PS00194">
    <property type="entry name" value="THIOREDOXIN_1"/>
    <property type="match status" value="1"/>
</dbReference>
<dbReference type="PROSITE" id="PS51352">
    <property type="entry name" value="THIOREDOXIN_2"/>
    <property type="match status" value="1"/>
</dbReference>
<dbReference type="Gene3D" id="3.40.30.10">
    <property type="entry name" value="Glutaredoxin"/>
    <property type="match status" value="1"/>
</dbReference>
<keyword evidence="4" id="KW-0489">Methyltransferase</keyword>
<dbReference type="InterPro" id="IPR038375">
    <property type="entry name" value="NDUFAF7_sf"/>
</dbReference>
<dbReference type="InterPro" id="IPR036249">
    <property type="entry name" value="Thioredoxin-like_sf"/>
</dbReference>
<proteinExistence type="inferred from homology"/>
<dbReference type="GO" id="GO:0035243">
    <property type="term" value="F:protein-arginine omega-N symmetric methyltransferase activity"/>
    <property type="evidence" value="ECO:0007669"/>
    <property type="project" value="UniProtKB-EC"/>
</dbReference>
<evidence type="ECO:0000256" key="6">
    <source>
        <dbReference type="ARBA" id="ARBA00022982"/>
    </source>
</evidence>
<dbReference type="GO" id="GO:0005739">
    <property type="term" value="C:mitochondrion"/>
    <property type="evidence" value="ECO:0007669"/>
    <property type="project" value="UniProtKB-SubCell"/>
</dbReference>